<feature type="transmembrane region" description="Helical" evidence="1">
    <location>
        <begin position="53"/>
        <end position="72"/>
    </location>
</feature>
<organism evidence="2 3">
    <name type="scientific">Pedococcus cremeus</name>
    <dbReference type="NCBI Taxonomy" id="587636"/>
    <lineage>
        <taxon>Bacteria</taxon>
        <taxon>Bacillati</taxon>
        <taxon>Actinomycetota</taxon>
        <taxon>Actinomycetes</taxon>
        <taxon>Micrococcales</taxon>
        <taxon>Intrasporangiaceae</taxon>
        <taxon>Pedococcus</taxon>
    </lineage>
</organism>
<protein>
    <submittedName>
        <fullName evidence="2">Uncharacterized protein</fullName>
    </submittedName>
</protein>
<dbReference type="EMBL" id="FOHB01000001">
    <property type="protein sequence ID" value="SER77113.1"/>
    <property type="molecule type" value="Genomic_DNA"/>
</dbReference>
<name>A0A1H9RYC1_9MICO</name>
<proteinExistence type="predicted"/>
<keyword evidence="1" id="KW-1133">Transmembrane helix</keyword>
<gene>
    <name evidence="2" type="ORF">SAMN05216199_1154</name>
</gene>
<feature type="transmembrane region" description="Helical" evidence="1">
    <location>
        <begin position="277"/>
        <end position="296"/>
    </location>
</feature>
<dbReference type="Proteomes" id="UP000199019">
    <property type="component" value="Unassembled WGS sequence"/>
</dbReference>
<keyword evidence="1" id="KW-0472">Membrane</keyword>
<feature type="transmembrane region" description="Helical" evidence="1">
    <location>
        <begin position="105"/>
        <end position="129"/>
    </location>
</feature>
<evidence type="ECO:0000313" key="2">
    <source>
        <dbReference type="EMBL" id="SER77113.1"/>
    </source>
</evidence>
<feature type="transmembrane region" description="Helical" evidence="1">
    <location>
        <begin position="249"/>
        <end position="270"/>
    </location>
</feature>
<dbReference type="STRING" id="587636.SAMN05216199_1154"/>
<evidence type="ECO:0000256" key="1">
    <source>
        <dbReference type="SAM" id="Phobius"/>
    </source>
</evidence>
<dbReference type="OrthoDB" id="161151at2"/>
<dbReference type="AlphaFoldDB" id="A0A1H9RYC1"/>
<sequence>MAVTTRLPIRDAEGADRFEVFLVSSILSIVLTRLFLVVTGFPQLGGDGLHLAHLLWGGLAMLVAQLMFMLFLSRAVRNAATVLAGVGFGLFIDEVGKFVTGDNNYFYEPVAAIIYGTFVGTYLAVTFVVQRHPLTDRERVVNAVELLKESAAHDMDHAEQERALELLRGVGPSEPLAGPLRRALESLPSEEPSRSLIARGYAAARGFVTNLPRIEAVKRVAVAAVVLAVAQAVVLPVRLLVAEPGVRNVVYAAFAVGSLVVALVALRLWLRAQRPRALELFEVALLVQLLVVQFFRLLEVEFSGFVTVFVDLALLGVCRALAFEQRQPSRSPAAPAIEVGHDPD</sequence>
<keyword evidence="3" id="KW-1185">Reference proteome</keyword>
<evidence type="ECO:0000313" key="3">
    <source>
        <dbReference type="Proteomes" id="UP000199019"/>
    </source>
</evidence>
<feature type="transmembrane region" description="Helical" evidence="1">
    <location>
        <begin position="79"/>
        <end position="99"/>
    </location>
</feature>
<keyword evidence="1" id="KW-0812">Transmembrane</keyword>
<dbReference type="RefSeq" id="WP_091756067.1">
    <property type="nucleotide sequence ID" value="NZ_FOHB01000001.1"/>
</dbReference>
<feature type="transmembrane region" description="Helical" evidence="1">
    <location>
        <begin position="220"/>
        <end position="237"/>
    </location>
</feature>
<feature type="transmembrane region" description="Helical" evidence="1">
    <location>
        <begin position="302"/>
        <end position="322"/>
    </location>
</feature>
<feature type="transmembrane region" description="Helical" evidence="1">
    <location>
        <begin position="20"/>
        <end position="41"/>
    </location>
</feature>
<reference evidence="3" key="1">
    <citation type="submission" date="2016-10" db="EMBL/GenBank/DDBJ databases">
        <authorList>
            <person name="Varghese N."/>
            <person name="Submissions S."/>
        </authorList>
    </citation>
    <scope>NUCLEOTIDE SEQUENCE [LARGE SCALE GENOMIC DNA]</scope>
    <source>
        <strain evidence="3">CGMCC 1.6963</strain>
    </source>
</reference>
<accession>A0A1H9RYC1</accession>